<reference evidence="1 2" key="1">
    <citation type="submission" date="2019-02" db="EMBL/GenBank/DDBJ databases">
        <title>Complete genome sequence of Burkholderia cenocepacia phage BcepSauron.</title>
        <authorList>
            <person name="Park K."/>
            <person name="Gonzalez C."/>
            <person name="Liu M."/>
            <person name="Gill J."/>
        </authorList>
    </citation>
    <scope>NUCLEOTIDE SEQUENCE [LARGE SCALE GENOMIC DNA]</scope>
</reference>
<evidence type="ECO:0000313" key="2">
    <source>
        <dbReference type="Proteomes" id="UP000301424"/>
    </source>
</evidence>
<dbReference type="EMBL" id="MK552141">
    <property type="protein sequence ID" value="QBQ74584.1"/>
    <property type="molecule type" value="Genomic_DNA"/>
</dbReference>
<organism evidence="1 2">
    <name type="scientific">Burkholderia phage BcepSauron</name>
    <dbReference type="NCBI Taxonomy" id="2530033"/>
    <lineage>
        <taxon>Viruses</taxon>
        <taxon>Duplodnaviria</taxon>
        <taxon>Heunggongvirae</taxon>
        <taxon>Uroviricota</taxon>
        <taxon>Caudoviricetes</taxon>
        <taxon>Sarumanvirus</taxon>
        <taxon>Sarumanvirus bcepsauron</taxon>
    </lineage>
</organism>
<keyword evidence="2" id="KW-1185">Reference proteome</keyword>
<gene>
    <name evidence="1" type="ORF">BcepSauron_204</name>
</gene>
<dbReference type="Proteomes" id="UP000301424">
    <property type="component" value="Segment"/>
</dbReference>
<name>A0A482MLC8_9CAUD</name>
<proteinExistence type="predicted"/>
<protein>
    <submittedName>
        <fullName evidence="1">Uncharacterized protein</fullName>
    </submittedName>
</protein>
<accession>A0A482MLC8</accession>
<sequence length="95" mass="11366">MKAKAFYHRVCNYGPGGYHCPCCGPAPSMRRKERQQQRRKFHRLLDVLDKFDTEVEIEYDNLVLNDFDDERHDYYNGWGGDPSLHDEWKDWKKAA</sequence>
<evidence type="ECO:0000313" key="1">
    <source>
        <dbReference type="EMBL" id="QBQ74584.1"/>
    </source>
</evidence>